<evidence type="ECO:0000256" key="7">
    <source>
        <dbReference type="ARBA" id="ARBA00023034"/>
    </source>
</evidence>
<accession>A0A2C9JRP2</accession>
<proteinExistence type="inferred from homology"/>
<dbReference type="STRING" id="6526.A0A2C9JRP2"/>
<evidence type="ECO:0000256" key="9">
    <source>
        <dbReference type="RuleBase" id="RU368073"/>
    </source>
</evidence>
<feature type="transmembrane region" description="Helical" evidence="9">
    <location>
        <begin position="297"/>
        <end position="315"/>
    </location>
</feature>
<keyword evidence="3 9" id="KW-0812">Transmembrane</keyword>
<protein>
    <recommendedName>
        <fullName evidence="9">Protein YIF1</fullName>
    </recommendedName>
</protein>
<dbReference type="AlphaFoldDB" id="A0A2C9JRP2"/>
<evidence type="ECO:0000256" key="10">
    <source>
        <dbReference type="SAM" id="MobiDB-lite"/>
    </source>
</evidence>
<dbReference type="RefSeq" id="XP_013079526.2">
    <property type="nucleotide sequence ID" value="XM_013224072.2"/>
</dbReference>
<evidence type="ECO:0000313" key="11">
    <source>
        <dbReference type="EnsemblMetazoa" id="BGLB006987-PB"/>
    </source>
</evidence>
<organism evidence="11 12">
    <name type="scientific">Biomphalaria glabrata</name>
    <name type="common">Bloodfluke planorb</name>
    <name type="synonym">Freshwater snail</name>
    <dbReference type="NCBI Taxonomy" id="6526"/>
    <lineage>
        <taxon>Eukaryota</taxon>
        <taxon>Metazoa</taxon>
        <taxon>Spiralia</taxon>
        <taxon>Lophotrochozoa</taxon>
        <taxon>Mollusca</taxon>
        <taxon>Gastropoda</taxon>
        <taxon>Heterobranchia</taxon>
        <taxon>Euthyneura</taxon>
        <taxon>Panpulmonata</taxon>
        <taxon>Hygrophila</taxon>
        <taxon>Lymnaeoidea</taxon>
        <taxon>Planorbidae</taxon>
        <taxon>Biomphalaria</taxon>
    </lineage>
</organism>
<dbReference type="InterPro" id="IPR005578">
    <property type="entry name" value="Yif1_fam"/>
</dbReference>
<feature type="transmembrane region" description="Helical" evidence="9">
    <location>
        <begin position="230"/>
        <end position="250"/>
    </location>
</feature>
<dbReference type="PANTHER" id="PTHR14083:SF0">
    <property type="entry name" value="YIP1D-INTERACTING FACTOR 1, ISOFORM C"/>
    <property type="match status" value="1"/>
</dbReference>
<evidence type="ECO:0000256" key="4">
    <source>
        <dbReference type="ARBA" id="ARBA00022824"/>
    </source>
</evidence>
<evidence type="ECO:0000256" key="2">
    <source>
        <dbReference type="ARBA" id="ARBA00022448"/>
    </source>
</evidence>
<evidence type="ECO:0000256" key="6">
    <source>
        <dbReference type="ARBA" id="ARBA00022989"/>
    </source>
</evidence>
<evidence type="ECO:0000256" key="3">
    <source>
        <dbReference type="ARBA" id="ARBA00022692"/>
    </source>
</evidence>
<keyword evidence="2 9" id="KW-0813">Transport</keyword>
<dbReference type="EnsemblMetazoa" id="BGLB006987-RB">
    <property type="protein sequence ID" value="BGLB006987-PB"/>
    <property type="gene ID" value="BGLB006987"/>
</dbReference>
<dbReference type="OrthoDB" id="337750at2759"/>
<dbReference type="GO" id="GO:0000139">
    <property type="term" value="C:Golgi membrane"/>
    <property type="evidence" value="ECO:0007669"/>
    <property type="project" value="UniProtKB-SubCell"/>
</dbReference>
<keyword evidence="5 9" id="KW-0653">Protein transport</keyword>
<dbReference type="KEGG" id="bgt:106065289"/>
<dbReference type="VEuPathDB" id="VectorBase:BGLB006987"/>
<feature type="compositionally biased region" description="Basic and acidic residues" evidence="10">
    <location>
        <begin position="1"/>
        <end position="13"/>
    </location>
</feature>
<name>A0A2C9JRP2_BIOGL</name>
<dbReference type="GO" id="GO:0005793">
    <property type="term" value="C:endoplasmic reticulum-Golgi intermediate compartment"/>
    <property type="evidence" value="ECO:0007669"/>
    <property type="project" value="UniProtKB-UniRule"/>
</dbReference>
<dbReference type="GO" id="GO:0015031">
    <property type="term" value="P:protein transport"/>
    <property type="evidence" value="ECO:0007669"/>
    <property type="project" value="UniProtKB-KW"/>
</dbReference>
<keyword evidence="8 9" id="KW-0472">Membrane</keyword>
<evidence type="ECO:0000256" key="5">
    <source>
        <dbReference type="ARBA" id="ARBA00022927"/>
    </source>
</evidence>
<dbReference type="GO" id="GO:0005789">
    <property type="term" value="C:endoplasmic reticulum membrane"/>
    <property type="evidence" value="ECO:0007669"/>
    <property type="project" value="UniProtKB-SubCell"/>
</dbReference>
<comment type="function">
    <text evidence="9">Has a role in transport between endoplasmic reticulum and Golgi.</text>
</comment>
<feature type="region of interest" description="Disordered" evidence="10">
    <location>
        <begin position="1"/>
        <end position="33"/>
    </location>
</feature>
<keyword evidence="6 9" id="KW-1133">Transmembrane helix</keyword>
<dbReference type="GO" id="GO:0006888">
    <property type="term" value="P:endoplasmic reticulum to Golgi vesicle-mediated transport"/>
    <property type="evidence" value="ECO:0007669"/>
    <property type="project" value="UniProtKB-UniRule"/>
</dbReference>
<dbReference type="VEuPathDB" id="VectorBase:BGLAX_042927"/>
<evidence type="ECO:0000313" key="12">
    <source>
        <dbReference type="Proteomes" id="UP000076420"/>
    </source>
</evidence>
<evidence type="ECO:0000256" key="8">
    <source>
        <dbReference type="ARBA" id="ARBA00023136"/>
    </source>
</evidence>
<dbReference type="Pfam" id="PF03878">
    <property type="entry name" value="YIF1"/>
    <property type="match status" value="1"/>
</dbReference>
<comment type="similarity">
    <text evidence="1 9">Belongs to the YIF1 family.</text>
</comment>
<gene>
    <name evidence="11" type="primary">106065289</name>
</gene>
<reference evidence="11" key="1">
    <citation type="submission" date="2020-05" db="UniProtKB">
        <authorList>
            <consortium name="EnsemblMetazoa"/>
        </authorList>
    </citation>
    <scope>IDENTIFICATION</scope>
    <source>
        <strain evidence="11">BB02</strain>
    </source>
</reference>
<feature type="transmembrane region" description="Helical" evidence="9">
    <location>
        <begin position="165"/>
        <end position="186"/>
    </location>
</feature>
<feature type="transmembrane region" description="Helical" evidence="9">
    <location>
        <begin position="256"/>
        <end position="276"/>
    </location>
</feature>
<feature type="transmembrane region" description="Helical" evidence="9">
    <location>
        <begin position="198"/>
        <end position="218"/>
    </location>
</feature>
<dbReference type="GO" id="GO:0030134">
    <property type="term" value="C:COPII-coated ER to Golgi transport vesicle"/>
    <property type="evidence" value="ECO:0007669"/>
    <property type="project" value="TreeGrafter"/>
</dbReference>
<sequence length="325" mass="36261">MDVPSDFRAEKSSQKRRTKAPKSANPPAQAPPTNYINDFNIQSQQPFMPNLGQPDMFYGGSAFNSSSYGDPAGQFPGQQLLNDPVASMAMQYGHTLAGQGKVLVQKNIENYVASSRLKYYFAVDTAYVGKKLALLFFPFTHSDWSIHYNQDEPVPPRYEINAPDLYIPIMAFVTYILVAGMVLGTQGRFTPEQLGTQASSALVWLIIEMVAFTLSLYILNLSTALKYLDIVAYCGYKFVGMNVSLLAGVMAGNTTVYYGCLIWFSLALVFFLLRTLKVQVMPQQDHDGFTKGAKRSLYLILLVSLSQPLLMWWLTSYVMSFKSAV</sequence>
<evidence type="ECO:0000256" key="1">
    <source>
        <dbReference type="ARBA" id="ARBA00009727"/>
    </source>
</evidence>
<comment type="subcellular location">
    <subcellularLocation>
        <location evidence="9">Endoplasmic reticulum membrane</location>
        <topology evidence="9">Multi-pass membrane protein</topology>
    </subcellularLocation>
    <subcellularLocation>
        <location evidence="9">Golgi apparatus membrane</location>
        <topology evidence="9">Multi-pass membrane protein</topology>
    </subcellularLocation>
</comment>
<dbReference type="Proteomes" id="UP000076420">
    <property type="component" value="Unassembled WGS sequence"/>
</dbReference>
<keyword evidence="7 9" id="KW-0333">Golgi apparatus</keyword>
<dbReference type="PANTHER" id="PTHR14083">
    <property type="entry name" value="YIP1 INTERACTING FACTOR HOMOLOG YIF1 PROTEIN"/>
    <property type="match status" value="1"/>
</dbReference>
<keyword evidence="4 9" id="KW-0256">Endoplasmic reticulum</keyword>